<reference evidence="7" key="5">
    <citation type="journal article" date="2014" name="Mol. Cell. Proteomics">
        <title>Immunoaffinity enrichment and mass spectrometry analysis of protein methylation.</title>
        <authorList>
            <person name="Guo A."/>
            <person name="Gu H."/>
            <person name="Zhou J."/>
            <person name="Mulhern D."/>
            <person name="Wang Y."/>
            <person name="Lee K.A."/>
            <person name="Yang V."/>
            <person name="Aguiar M."/>
            <person name="Kornhauser J."/>
            <person name="Jia X."/>
            <person name="Ren J."/>
            <person name="Beausoleil S.A."/>
            <person name="Silva J.C."/>
            <person name="Vemulapalli V."/>
            <person name="Bedford M.T."/>
            <person name="Comb M.J."/>
        </authorList>
    </citation>
    <scope>IDENTIFICATION BY MASS SPECTROMETRY [LARGE SCALE ANALYSIS]</scope>
</reference>
<dbReference type="ExpressionAtlas" id="A0A075B7C1">
    <property type="expression patterns" value="baseline and differential"/>
</dbReference>
<proteinExistence type="evidence at protein level"/>
<evidence type="ECO:0007829" key="7">
    <source>
        <dbReference type="PubMed" id="24129315"/>
    </source>
</evidence>
<evidence type="ECO:0007829" key="5">
    <source>
        <dbReference type="ProteomicsDB" id="A0A075B7C1"/>
    </source>
</evidence>
<evidence type="ECO:0000256" key="1">
    <source>
        <dbReference type="SAM" id="MobiDB-lite"/>
    </source>
</evidence>
<reference evidence="2" key="1">
    <citation type="journal article" date="2001" name="Nature">
        <title>Initial sequencing and analysis of the human genome.</title>
        <authorList>
            <consortium name="International Human Genome Sequencing Consortium"/>
            <person name="Lander E.S."/>
            <person name="Linton L.M."/>
            <person name="Birren B."/>
            <person name="Nusbaum C."/>
            <person name="Zody M.C."/>
            <person name="Baldwin J."/>
            <person name="Devon K."/>
            <person name="Dewar K."/>
            <person name="Doyle M."/>
            <person name="FitzHugh W."/>
            <person name="Funke R."/>
            <person name="Gage D."/>
            <person name="Harris K."/>
            <person name="Heaford A."/>
            <person name="Howland J."/>
            <person name="Kann L."/>
            <person name="Lehoczky J."/>
            <person name="LeVine R."/>
            <person name="McEwan P."/>
            <person name="McKernan K."/>
            <person name="Meldrim J."/>
            <person name="Mesirov J.P."/>
            <person name="Miranda C."/>
            <person name="Morris W."/>
            <person name="Naylor J."/>
            <person name="Raymond C."/>
            <person name="Rosetti M."/>
            <person name="Santos R."/>
            <person name="Sheridan A."/>
            <person name="Sougnez C."/>
            <person name="Stange-Thomann N."/>
            <person name="Stojanovic N."/>
            <person name="Subramanian A."/>
            <person name="Wyman D."/>
            <person name="Rogers J."/>
            <person name="Sulston J."/>
            <person name="Ainscough R."/>
            <person name="Beck S."/>
            <person name="Bentley D."/>
            <person name="Burton J."/>
            <person name="Clee C."/>
            <person name="Carter N."/>
            <person name="Coulson A."/>
            <person name="Deadman R."/>
            <person name="Deloukas P."/>
            <person name="Dunham A."/>
            <person name="Dunham I."/>
            <person name="Durbin R."/>
            <person name="French L."/>
            <person name="Grafham D."/>
            <person name="Gregory S."/>
            <person name="Hubbard T."/>
            <person name="Humphray S."/>
            <person name="Hunt A."/>
            <person name="Jones M."/>
            <person name="Lloyd C."/>
            <person name="McMurray A."/>
            <person name="Matthews L."/>
            <person name="Mercer S."/>
            <person name="Milne S."/>
            <person name="Mullikin J.C."/>
            <person name="Mungall A."/>
            <person name="Plumb R."/>
            <person name="Ross M."/>
            <person name="Shownkeen R."/>
            <person name="Sims S."/>
            <person name="Waterston R.H."/>
            <person name="Wilson R.K."/>
            <person name="Hillier L.W."/>
            <person name="McPherson J.D."/>
            <person name="Marra M.A."/>
            <person name="Mardis E.R."/>
            <person name="Fulton L.A."/>
            <person name="Chinwalla A.T."/>
            <person name="Pepin K.H."/>
            <person name="Gish W.R."/>
            <person name="Chissoe S.L."/>
            <person name="Wendl M.C."/>
            <person name="Delehaunty K.D."/>
            <person name="Miner T.L."/>
            <person name="Delehaunty A."/>
            <person name="Kramer J.B."/>
            <person name="Cook L.L."/>
            <person name="Fulton R.S."/>
            <person name="Johnson D.L."/>
            <person name="Minx P.J."/>
            <person name="Clifton S.W."/>
            <person name="Hawkins T."/>
            <person name="Branscomb E."/>
            <person name="Predki P."/>
            <person name="Richardson P."/>
            <person name="Wenning S."/>
            <person name="Slezak T."/>
            <person name="Doggett N."/>
            <person name="Cheng J.F."/>
            <person name="Olsen A."/>
            <person name="Lucas S."/>
            <person name="Elkin C."/>
            <person name="Uberbacher E."/>
            <person name="Frazier M."/>
            <person name="Gibbs R.A."/>
            <person name="Muzny D.M."/>
            <person name="Scherer S.E."/>
            <person name="Bouck J.B."/>
            <person name="Sodergren E.J."/>
            <person name="Worley K.C."/>
            <person name="Rives C.M."/>
            <person name="Gorrell J.H."/>
            <person name="Metzker M.L."/>
            <person name="Naylor S.L."/>
            <person name="Kucherlapati R.S."/>
            <person name="Nelson D.L."/>
            <person name="Weinstock G.M."/>
            <person name="Sakaki Y."/>
            <person name="Fujiyama A."/>
            <person name="Hattori M."/>
            <person name="Yada T."/>
            <person name="Toyoda A."/>
            <person name="Itoh T."/>
            <person name="Kawagoe C."/>
            <person name="Watanabe H."/>
            <person name="Totoki Y."/>
            <person name="Taylor T."/>
            <person name="Weissenbach J."/>
            <person name="Heilig R."/>
            <person name="Saurin W."/>
            <person name="Artiguenave F."/>
            <person name="Brottier P."/>
            <person name="Bruls T."/>
            <person name="Pelletier E."/>
            <person name="Robert C."/>
            <person name="Wincker P."/>
            <person name="Smith D.R."/>
            <person name="Doucette-Stamm L."/>
            <person name="Rubenfield M."/>
            <person name="Weinstock K."/>
            <person name="Lee H.M."/>
            <person name="Dubois J."/>
            <person name="Rosenthal A."/>
            <person name="Platzer M."/>
            <person name="Nyakatura G."/>
            <person name="Taudien S."/>
            <person name="Rump A."/>
            <person name="Yang H."/>
            <person name="Yu J."/>
            <person name="Wang J."/>
            <person name="Huang G."/>
            <person name="Gu J."/>
            <person name="Hood L."/>
            <person name="Rowen L."/>
            <person name="Madan A."/>
            <person name="Qin S."/>
            <person name="Davis R.W."/>
            <person name="Federspiel N.A."/>
            <person name="Abola A.P."/>
            <person name="Proctor M.J."/>
            <person name="Myers R.M."/>
            <person name="Schmutz J."/>
            <person name="Dickson M."/>
            <person name="Grimwood J."/>
            <person name="Cox D.R."/>
            <person name="Olson M.V."/>
            <person name="Kaul R."/>
            <person name="Raymond C."/>
            <person name="Shimizu N."/>
            <person name="Kawasaki K."/>
            <person name="Minoshima S."/>
            <person name="Evans G.A."/>
            <person name="Athanasiou M."/>
            <person name="Schultz R."/>
            <person name="Roe B.A."/>
            <person name="Chen F."/>
            <person name="Pan H."/>
            <person name="Ramser J."/>
            <person name="Lehrach H."/>
            <person name="Reinhardt R."/>
            <person name="McCombie W.R."/>
            <person name="de la Bastide M."/>
            <person name="Dedhia N."/>
            <person name="Blocker H."/>
            <person name="Hornischer K."/>
            <person name="Nordsiek G."/>
            <person name="Agarwala R."/>
            <person name="Aravind L."/>
            <person name="Bailey J.A."/>
            <person name="Bateman A."/>
            <person name="Batzoglou S."/>
            <person name="Birney E."/>
            <person name="Bork P."/>
            <person name="Brown D.G."/>
            <person name="Burge C.B."/>
            <person name="Cerutti L."/>
            <person name="Chen H.C."/>
            <person name="Church D."/>
            <person name="Clamp M."/>
            <person name="Copley R.R."/>
            <person name="Doerks T."/>
            <person name="Eddy S.R."/>
            <person name="Eichler E.E."/>
            <person name="Furey T.S."/>
            <person name="Galagan J."/>
            <person name="Gilbert J.G."/>
            <person name="Harmon C."/>
            <person name="Hayashizaki Y."/>
            <person name="Haussler D."/>
            <person name="Hermjakob H."/>
            <person name="Hokamp K."/>
            <person name="Jang W."/>
            <person name="Johnson L.S."/>
            <person name="Jones T.A."/>
            <person name="Kasif S."/>
            <person name="Kaspryzk A."/>
            <person name="Kennedy S."/>
            <person name="Kent W.J."/>
            <person name="Kitts P."/>
            <person name="Koonin E.V."/>
            <person name="Korf I."/>
            <person name="Kulp D."/>
            <person name="Lancet D."/>
            <person name="Lowe T.M."/>
            <person name="McLysaght A."/>
            <person name="Mikkelsen T."/>
            <person name="Moran J.V."/>
            <person name="Mulder N."/>
            <person name="Pollara V.J."/>
            <person name="Ponting C.P."/>
            <person name="Schuler G."/>
            <person name="Schultz J."/>
            <person name="Slater G."/>
            <person name="Smit A.F."/>
            <person name="Stupka E."/>
            <person name="Szustakowski J."/>
            <person name="Thierry-Mieg D."/>
            <person name="Thierry-Mieg J."/>
            <person name="Wagner L."/>
            <person name="Wallis J."/>
            <person name="Wheeler R."/>
            <person name="Williams A."/>
            <person name="Wolf Y.I."/>
            <person name="Wolfe K.H."/>
            <person name="Yang S.P."/>
            <person name="Yeh R.F."/>
            <person name="Collins F."/>
            <person name="Guyer M.S."/>
            <person name="Peterson J."/>
            <person name="Felsenfeld A."/>
            <person name="Wetterstrand K.A."/>
            <person name="Patrinos A."/>
            <person name="Morgan M.J."/>
            <person name="de Jong P."/>
            <person name="Catanese J.J."/>
            <person name="Osoegawa K."/>
            <person name="Shizuya H."/>
            <person name="Choi S."/>
            <person name="Chen Y.J."/>
        </authorList>
    </citation>
    <scope>NUCLEOTIDE SEQUENCE [LARGE SCALE GENOMIC DNA]</scope>
</reference>
<feature type="region of interest" description="Disordered" evidence="1">
    <location>
        <begin position="1"/>
        <end position="46"/>
    </location>
</feature>
<reference evidence="2 3" key="3">
    <citation type="journal article" date="2006" name="Nature">
        <title>DNA sequence of human chromosome 17 and analysis of rearrangement in the human lineage.</title>
        <authorList>
            <person name="Zody M.C."/>
            <person name="Garber M."/>
            <person name="Adams D.J."/>
            <person name="Sharpe T."/>
            <person name="Harrow J."/>
            <person name="Lupski J.R."/>
            <person name="Nicholson C."/>
            <person name="Searle S.M."/>
            <person name="Wilming L."/>
            <person name="Young S.K."/>
            <person name="Abouelleil A."/>
            <person name="Allen N.R."/>
            <person name="Bi W."/>
            <person name="Bloom T."/>
            <person name="Borowsky M.L."/>
            <person name="Bugalter B.E."/>
            <person name="Butler J."/>
            <person name="Chang J.L."/>
            <person name="Chen C.K."/>
            <person name="Cook A."/>
            <person name="Corum B."/>
            <person name="Cuomo C.A."/>
            <person name="de Jong P.J."/>
            <person name="DeCaprio D."/>
            <person name="Dewar K."/>
            <person name="FitzGerald M."/>
            <person name="Gilbert J."/>
            <person name="Gibson R."/>
            <person name="Gnerre S."/>
            <person name="Goldstein S."/>
            <person name="Grafham D.V."/>
            <person name="Grocock R."/>
            <person name="Hafez N."/>
            <person name="Hagopian D.S."/>
            <person name="Hart E."/>
            <person name="Norman C.H."/>
            <person name="Humphray S."/>
            <person name="Jaffe D.B."/>
            <person name="Jones M."/>
            <person name="Kamal M."/>
            <person name="Khodiyar V.K."/>
            <person name="LaButti K."/>
            <person name="Laird G."/>
            <person name="Lehoczky J."/>
            <person name="Liu X."/>
            <person name="Lokyitsang T."/>
            <person name="Loveland J."/>
            <person name="Lui A."/>
            <person name="Macdonald P."/>
            <person name="Major J.E."/>
            <person name="Matthews L."/>
            <person name="Mauceli E."/>
            <person name="McCarroll S.A."/>
            <person name="Mihalev A.H."/>
            <person name="Mudge J."/>
            <person name="Nguyen C."/>
            <person name="Nicol R."/>
            <person name="O'Leary S.B."/>
            <person name="Osoegawa K."/>
            <person name="Schwartz D.C."/>
            <person name="Shaw-Smith C."/>
            <person name="Stankiewicz P."/>
            <person name="Steward C."/>
            <person name="Swarbreck D."/>
            <person name="Venkataraman V."/>
            <person name="Whittaker C.A."/>
            <person name="Yang X."/>
            <person name="Zimmer A.R."/>
            <person name="Bradley A."/>
            <person name="Hubbard T."/>
            <person name="Birren B.W."/>
            <person name="Rogers J."/>
            <person name="Lander E.S."/>
            <person name="Nusbaum C."/>
        </authorList>
    </citation>
    <scope>NUCLEOTIDE SEQUENCE [LARGE SCALE GENOMIC DNA]</scope>
</reference>
<organism evidence="2 3">
    <name type="scientific">Homo sapiens</name>
    <name type="common">Human</name>
    <dbReference type="NCBI Taxonomy" id="9606"/>
    <lineage>
        <taxon>Eukaryota</taxon>
        <taxon>Metazoa</taxon>
        <taxon>Chordata</taxon>
        <taxon>Craniata</taxon>
        <taxon>Vertebrata</taxon>
        <taxon>Euteleostomi</taxon>
        <taxon>Mammalia</taxon>
        <taxon>Eutheria</taxon>
        <taxon>Euarchontoglires</taxon>
        <taxon>Primates</taxon>
        <taxon>Haplorrhini</taxon>
        <taxon>Catarrhini</taxon>
        <taxon>Hominidae</taxon>
        <taxon>Homo</taxon>
    </lineage>
</organism>
<dbReference type="HOGENOM" id="CLU_2283788_0_0_1"/>
<gene>
    <name evidence="2" type="primary">TAF15</name>
</gene>
<dbReference type="GeneTree" id="ENSGT00940000156438"/>
<protein>
    <submittedName>
        <fullName evidence="2">TATA-box binding protein associated factor 15</fullName>
    </submittedName>
</protein>
<evidence type="ECO:0007829" key="4">
    <source>
        <dbReference type="PeptideAtlas" id="A0A075B7C1"/>
    </source>
</evidence>
<dbReference type="OrthoDB" id="76445at2759"/>
<evidence type="ECO:0000313" key="2">
    <source>
        <dbReference type="Ensembl" id="ENSP00000474047.1"/>
    </source>
</evidence>
<accession>A0A075B7C1</accession>
<feature type="compositionally biased region" description="Gly residues" evidence="1">
    <location>
        <begin position="1"/>
        <end position="33"/>
    </location>
</feature>
<evidence type="ECO:0000313" key="3">
    <source>
        <dbReference type="Proteomes" id="UP000005640"/>
    </source>
</evidence>
<sequence length="102" mass="10361">SGGYGGDRSGGGYGGDRGGGYGGDRGGYGGKMGGRSSCSSKRPRTWDGSCCTVVAVSLLDLTRHPSTPGSLVCAHMPHISDPVSFFPELQQFSDSPPAVVPP</sequence>
<evidence type="ECO:0007829" key="6">
    <source>
        <dbReference type="PubMed" id="21406692"/>
    </source>
</evidence>
<dbReference type="Ensembl" id="ENST00000603967.1">
    <property type="protein sequence ID" value="ENSP00000474047.1"/>
    <property type="gene ID" value="ENSG00000270647.7"/>
</dbReference>
<dbReference type="AlphaFoldDB" id="A0A075B7C1"/>
<dbReference type="UCSC" id="uc060edy.1">
    <property type="organism name" value="human"/>
</dbReference>
<dbReference type="Antibodypedia" id="74808">
    <property type="antibodies" value="329 antibodies from 36 providers"/>
</dbReference>
<dbReference type="Bgee" id="ENSG00000270647">
    <property type="expression patterns" value="Expressed in endometrium and 103 other cell types or tissues"/>
</dbReference>
<keyword evidence="4 5" id="KW-1267">Proteomics identification</keyword>
<reference evidence="6" key="4">
    <citation type="journal article" date="2011" name="Sci. Signal.">
        <title>System-wide temporal characterization of the proteome and phosphoproteome of human embryonic stem cell differentiation.</title>
        <authorList>
            <person name="Rigbolt K.T."/>
            <person name="Prokhorova T.A."/>
            <person name="Akimov V."/>
            <person name="Henningsen J."/>
            <person name="Johansen P.T."/>
            <person name="Kratchmarova I."/>
            <person name="Kassem M."/>
            <person name="Mann M."/>
            <person name="Olsen J.V."/>
            <person name="Blagoev B."/>
        </authorList>
    </citation>
    <scope>IDENTIFICATION BY MASS SPECTROMETRY [LARGE SCALE ANALYSIS]</scope>
</reference>
<dbReference type="EMBL" id="AC015849">
    <property type="status" value="NOT_ANNOTATED_CDS"/>
    <property type="molecule type" value="Genomic_DNA"/>
</dbReference>
<dbReference type="ChiTaRS" id="TAF15">
    <property type="organism name" value="human"/>
</dbReference>
<keyword evidence="3" id="KW-1185">Reference proteome</keyword>
<dbReference type="HGNC" id="HGNC:11547">
    <property type="gene designation" value="TAF15"/>
</dbReference>
<dbReference type="VEuPathDB" id="HostDB:ENSG00000270647"/>
<reference evidence="2" key="2">
    <citation type="journal article" date="2004" name="Nature">
        <title>Finishing the euchromatic sequence of the human genome.</title>
        <authorList>
            <consortium name="International Human Genome Sequencing Consortium"/>
        </authorList>
    </citation>
    <scope>NUCLEOTIDE SEQUENCE [LARGE SCALE GENOMIC DNA]</scope>
</reference>
<name>A0A075B7C1_HUMAN</name>
<dbReference type="Proteomes" id="UP000005640">
    <property type="component" value="Chromosome 17"/>
</dbReference>
<dbReference type="OpenTargets" id="ENSG00000270647"/>
<reference evidence="2" key="6">
    <citation type="submission" date="2025-05" db="UniProtKB">
        <authorList>
            <consortium name="Ensembl"/>
        </authorList>
    </citation>
    <scope>IDENTIFICATION</scope>
</reference>
<dbReference type="Ensembl" id="ENST00000633893.1">
    <property type="protein sequence ID" value="ENSP00000488590.1"/>
    <property type="gene ID" value="ENSG00000276833.2"/>
</dbReference>
<feature type="non-terminal residue" evidence="2">
    <location>
        <position position="1"/>
    </location>
</feature>